<comment type="caution">
    <text evidence="4">The sequence shown here is derived from an EMBL/GenBank/DDBJ whole genome shotgun (WGS) entry which is preliminary data.</text>
</comment>
<protein>
    <submittedName>
        <fullName evidence="4">Uncharacterized protein</fullName>
    </submittedName>
</protein>
<keyword evidence="2" id="KW-0963">Cytoplasm</keyword>
<dbReference type="Proteomes" id="UP001266305">
    <property type="component" value="Unassembled WGS sequence"/>
</dbReference>
<keyword evidence="5" id="KW-1185">Reference proteome</keyword>
<reference evidence="4 5" key="1">
    <citation type="submission" date="2023-05" db="EMBL/GenBank/DDBJ databases">
        <title>B98-5 Cell Line De Novo Hybrid Assembly: An Optical Mapping Approach.</title>
        <authorList>
            <person name="Kananen K."/>
            <person name="Auerbach J.A."/>
            <person name="Kautto E."/>
            <person name="Blachly J.S."/>
        </authorList>
    </citation>
    <scope>NUCLEOTIDE SEQUENCE [LARGE SCALE GENOMIC DNA]</scope>
    <source>
        <strain evidence="4">B95-8</strain>
        <tissue evidence="4">Cell line</tissue>
    </source>
</reference>
<evidence type="ECO:0000313" key="4">
    <source>
        <dbReference type="EMBL" id="KAK2104229.1"/>
    </source>
</evidence>
<proteinExistence type="predicted"/>
<gene>
    <name evidence="4" type="ORF">P7K49_018085</name>
</gene>
<accession>A0ABQ9V5H2</accession>
<evidence type="ECO:0000256" key="3">
    <source>
        <dbReference type="SAM" id="MobiDB-lite"/>
    </source>
</evidence>
<evidence type="ECO:0000313" key="5">
    <source>
        <dbReference type="Proteomes" id="UP001266305"/>
    </source>
</evidence>
<feature type="region of interest" description="Disordered" evidence="3">
    <location>
        <begin position="111"/>
        <end position="141"/>
    </location>
</feature>
<name>A0ABQ9V5H2_SAGOE</name>
<comment type="subcellular location">
    <subcellularLocation>
        <location evidence="1">Cytoplasm</location>
    </subcellularLocation>
</comment>
<feature type="compositionally biased region" description="Polar residues" evidence="3">
    <location>
        <begin position="119"/>
        <end position="132"/>
    </location>
</feature>
<dbReference type="PANTHER" id="PTHR12515">
    <property type="entry name" value="STERILE ALPHA MOTIF DOMAIN CONTAINING PROTEIN 4-RELATED"/>
    <property type="match status" value="1"/>
</dbReference>
<sequence>MCWFLKLCRLLCNLPDLRRVGEDAFFSAEVTQPDGSAGICIRGFGQSNSLPTAGSVGGGMGRRNPRQYQIPSRNVPSARLGLLGTSGFVSSNQRNTTAAPTIMKQGRQVCSAPGKEDGSQAQGLRLQTSPQVTPGWGERPRGTMLGAVAAISHR</sequence>
<dbReference type="InterPro" id="IPR050897">
    <property type="entry name" value="SMAUG/VTS1_RNA-bind"/>
</dbReference>
<dbReference type="PANTHER" id="PTHR12515:SF8">
    <property type="entry name" value="PROTEIN SMAUG HOMOLOG 1"/>
    <property type="match status" value="1"/>
</dbReference>
<evidence type="ECO:0000256" key="2">
    <source>
        <dbReference type="ARBA" id="ARBA00022490"/>
    </source>
</evidence>
<dbReference type="EMBL" id="JASSZA010000008">
    <property type="protein sequence ID" value="KAK2104229.1"/>
    <property type="molecule type" value="Genomic_DNA"/>
</dbReference>
<evidence type="ECO:0000256" key="1">
    <source>
        <dbReference type="ARBA" id="ARBA00004496"/>
    </source>
</evidence>
<organism evidence="4 5">
    <name type="scientific">Saguinus oedipus</name>
    <name type="common">Cotton-top tamarin</name>
    <name type="synonym">Oedipomidas oedipus</name>
    <dbReference type="NCBI Taxonomy" id="9490"/>
    <lineage>
        <taxon>Eukaryota</taxon>
        <taxon>Metazoa</taxon>
        <taxon>Chordata</taxon>
        <taxon>Craniata</taxon>
        <taxon>Vertebrata</taxon>
        <taxon>Euteleostomi</taxon>
        <taxon>Mammalia</taxon>
        <taxon>Eutheria</taxon>
        <taxon>Euarchontoglires</taxon>
        <taxon>Primates</taxon>
        <taxon>Haplorrhini</taxon>
        <taxon>Platyrrhini</taxon>
        <taxon>Cebidae</taxon>
        <taxon>Callitrichinae</taxon>
        <taxon>Saguinus</taxon>
    </lineage>
</organism>